<sequence>MATSVNEKGFTVLFEASQAAVDLMFVYGFNGHPKDTWTLNTIPNCRILTYGYDAKALGVQVNQQIVDTLMPNSERLTELREEFPAICQERNWLVHSFQEEYGVGALVGTKVVEDRSSCLNTPTLETRQFISSNHMEMCRFPGLQDPEYVKVAAAMGRIMGTIEARSQDTHGATDSERINRELSVVEDEHLPPAQEARYQGWKAAESITQETKSALIEQLYFTKIDERLTSLTAAQGRTCRWFLNKPEYTSWRNPANQPDNGGFLWIRGNPGTGKSTLMKFSSSKTQSRKQSAMLHKLFSLSFSSHGLFQTVPDLQDSLEWMTADGARGIRTNGWNEEALKQTFRHAINKLGSRSLTIFVDALDECDDSQAKDMVFHFEELCDLAQESQVRLSEYSRDICFSSRHYPHITIKKGTELTLEDEIGHKEDIQLYITAKLRLENTKAAQTLQAEILEKSSLIFLWVVLVVDILNSEYPGKPIGKMRQRLKEIPPKLADLFEMILTRDEHSFKGLAGVTRSKTSEVQFIHESVRDFLLGKYGANQWSGAILSGNFEGQSHEVLRDCCLAQLETDMDLKPWGSYTSQERIEAIQTQLRADLRLRFPLLEYSLLNILQHADSAQQHGVGQRAFLDRFPLQKWATVHNALEKHVVRQRTWPTSSKYILGSSPVSMLYPWRAMGRRFSLRWLLGVPKLFGRCWKAKCKPSQSSLSAAFGNIGVLGHLAEHGHELFDVFWLDLGRVDFDGGRAALSYAARGGHTAAVKTLLETGAKVDVDAKYGRTPLLWAAERGHEAVVKLLLGTGKVDVDAEYGLTPLSWAARNGHEAVVKLLRSVK</sequence>
<dbReference type="EMBL" id="MU863628">
    <property type="protein sequence ID" value="KAK4103555.1"/>
    <property type="molecule type" value="Genomic_DNA"/>
</dbReference>
<reference evidence="4" key="1">
    <citation type="journal article" date="2023" name="Mol. Phylogenet. Evol.">
        <title>Genome-scale phylogeny and comparative genomics of the fungal order Sordariales.</title>
        <authorList>
            <person name="Hensen N."/>
            <person name="Bonometti L."/>
            <person name="Westerberg I."/>
            <person name="Brannstrom I.O."/>
            <person name="Guillou S."/>
            <person name="Cros-Aarteil S."/>
            <person name="Calhoun S."/>
            <person name="Haridas S."/>
            <person name="Kuo A."/>
            <person name="Mondo S."/>
            <person name="Pangilinan J."/>
            <person name="Riley R."/>
            <person name="LaButti K."/>
            <person name="Andreopoulos B."/>
            <person name="Lipzen A."/>
            <person name="Chen C."/>
            <person name="Yan M."/>
            <person name="Daum C."/>
            <person name="Ng V."/>
            <person name="Clum A."/>
            <person name="Steindorff A."/>
            <person name="Ohm R.A."/>
            <person name="Martin F."/>
            <person name="Silar P."/>
            <person name="Natvig D.O."/>
            <person name="Lalanne C."/>
            <person name="Gautier V."/>
            <person name="Ament-Velasquez S.L."/>
            <person name="Kruys A."/>
            <person name="Hutchinson M.I."/>
            <person name="Powell A.J."/>
            <person name="Barry K."/>
            <person name="Miller A.N."/>
            <person name="Grigoriev I.V."/>
            <person name="Debuchy R."/>
            <person name="Gladieux P."/>
            <person name="Hiltunen Thoren M."/>
            <person name="Johannesson H."/>
        </authorList>
    </citation>
    <scope>NUCLEOTIDE SEQUENCE</scope>
    <source>
        <strain evidence="4">CBS 757.83</strain>
    </source>
</reference>
<keyword evidence="1" id="KW-0677">Repeat</keyword>
<feature type="repeat" description="ANK" evidence="2">
    <location>
        <begin position="805"/>
        <end position="829"/>
    </location>
</feature>
<evidence type="ECO:0000313" key="5">
    <source>
        <dbReference type="Proteomes" id="UP001305647"/>
    </source>
</evidence>
<dbReference type="AlphaFoldDB" id="A0AAN6T3A6"/>
<name>A0AAN6T3A6_9PEZI</name>
<dbReference type="InterPro" id="IPR002110">
    <property type="entry name" value="Ankyrin_rpt"/>
</dbReference>
<feature type="repeat" description="ANK" evidence="2">
    <location>
        <begin position="773"/>
        <end position="797"/>
    </location>
</feature>
<dbReference type="SMART" id="SM00248">
    <property type="entry name" value="ANK"/>
    <property type="match status" value="3"/>
</dbReference>
<dbReference type="PANTHER" id="PTHR10039">
    <property type="entry name" value="AMELOGENIN"/>
    <property type="match status" value="1"/>
</dbReference>
<dbReference type="Gene3D" id="1.25.40.20">
    <property type="entry name" value="Ankyrin repeat-containing domain"/>
    <property type="match status" value="1"/>
</dbReference>
<organism evidence="4 5">
    <name type="scientific">Parathielavia hyrcaniae</name>
    <dbReference type="NCBI Taxonomy" id="113614"/>
    <lineage>
        <taxon>Eukaryota</taxon>
        <taxon>Fungi</taxon>
        <taxon>Dikarya</taxon>
        <taxon>Ascomycota</taxon>
        <taxon>Pezizomycotina</taxon>
        <taxon>Sordariomycetes</taxon>
        <taxon>Sordariomycetidae</taxon>
        <taxon>Sordariales</taxon>
        <taxon>Chaetomiaceae</taxon>
        <taxon>Parathielavia</taxon>
    </lineage>
</organism>
<dbReference type="InterPro" id="IPR056884">
    <property type="entry name" value="NPHP3-like_N"/>
</dbReference>
<dbReference type="PROSITE" id="PS50088">
    <property type="entry name" value="ANK_REPEAT"/>
    <property type="match status" value="3"/>
</dbReference>
<evidence type="ECO:0000256" key="2">
    <source>
        <dbReference type="PROSITE-ProRule" id="PRU00023"/>
    </source>
</evidence>
<feature type="domain" description="Nephrocystin 3-like N-terminal" evidence="3">
    <location>
        <begin position="238"/>
        <end position="391"/>
    </location>
</feature>
<proteinExistence type="predicted"/>
<dbReference type="Pfam" id="PF12796">
    <property type="entry name" value="Ank_2"/>
    <property type="match status" value="1"/>
</dbReference>
<protein>
    <recommendedName>
        <fullName evidence="3">Nephrocystin 3-like N-terminal domain-containing protein</fullName>
    </recommendedName>
</protein>
<feature type="repeat" description="ANK" evidence="2">
    <location>
        <begin position="740"/>
        <end position="772"/>
    </location>
</feature>
<evidence type="ECO:0000313" key="4">
    <source>
        <dbReference type="EMBL" id="KAK4103555.1"/>
    </source>
</evidence>
<keyword evidence="5" id="KW-1185">Reference proteome</keyword>
<gene>
    <name evidence="4" type="ORF">N658DRAFT_484467</name>
</gene>
<comment type="caution">
    <text evidence="4">The sequence shown here is derived from an EMBL/GenBank/DDBJ whole genome shotgun (WGS) entry which is preliminary data.</text>
</comment>
<evidence type="ECO:0000256" key="1">
    <source>
        <dbReference type="ARBA" id="ARBA00022737"/>
    </source>
</evidence>
<accession>A0AAN6T3A6</accession>
<dbReference type="Proteomes" id="UP001305647">
    <property type="component" value="Unassembled WGS sequence"/>
</dbReference>
<evidence type="ECO:0000259" key="3">
    <source>
        <dbReference type="Pfam" id="PF24883"/>
    </source>
</evidence>
<dbReference type="PROSITE" id="PS50297">
    <property type="entry name" value="ANK_REP_REGION"/>
    <property type="match status" value="3"/>
</dbReference>
<keyword evidence="2" id="KW-0040">ANK repeat</keyword>
<dbReference type="PANTHER" id="PTHR10039:SF5">
    <property type="entry name" value="NACHT DOMAIN-CONTAINING PROTEIN"/>
    <property type="match status" value="1"/>
</dbReference>
<dbReference type="InterPro" id="IPR036770">
    <property type="entry name" value="Ankyrin_rpt-contain_sf"/>
</dbReference>
<dbReference type="Pfam" id="PF24883">
    <property type="entry name" value="NPHP3_N"/>
    <property type="match status" value="1"/>
</dbReference>
<dbReference type="Gene3D" id="3.40.50.300">
    <property type="entry name" value="P-loop containing nucleotide triphosphate hydrolases"/>
    <property type="match status" value="1"/>
</dbReference>
<dbReference type="InterPro" id="IPR027417">
    <property type="entry name" value="P-loop_NTPase"/>
</dbReference>
<reference evidence="4" key="2">
    <citation type="submission" date="2023-05" db="EMBL/GenBank/DDBJ databases">
        <authorList>
            <consortium name="Lawrence Berkeley National Laboratory"/>
            <person name="Steindorff A."/>
            <person name="Hensen N."/>
            <person name="Bonometti L."/>
            <person name="Westerberg I."/>
            <person name="Brannstrom I.O."/>
            <person name="Guillou S."/>
            <person name="Cros-Aarteil S."/>
            <person name="Calhoun S."/>
            <person name="Haridas S."/>
            <person name="Kuo A."/>
            <person name="Mondo S."/>
            <person name="Pangilinan J."/>
            <person name="Riley R."/>
            <person name="Labutti K."/>
            <person name="Andreopoulos B."/>
            <person name="Lipzen A."/>
            <person name="Chen C."/>
            <person name="Yanf M."/>
            <person name="Daum C."/>
            <person name="Ng V."/>
            <person name="Clum A."/>
            <person name="Ohm R."/>
            <person name="Martin F."/>
            <person name="Silar P."/>
            <person name="Natvig D."/>
            <person name="Lalanne C."/>
            <person name="Gautier V."/>
            <person name="Ament-Velasquez S.L."/>
            <person name="Kruys A."/>
            <person name="Hutchinson M.I."/>
            <person name="Powell A.J."/>
            <person name="Barry K."/>
            <person name="Miller A.N."/>
            <person name="Grigoriev I.V."/>
            <person name="Debuchy R."/>
            <person name="Gladieux P."/>
            <person name="Thoren M.H."/>
            <person name="Johannesson H."/>
        </authorList>
    </citation>
    <scope>NUCLEOTIDE SEQUENCE</scope>
    <source>
        <strain evidence="4">CBS 757.83</strain>
    </source>
</reference>
<dbReference type="SUPFAM" id="SSF48403">
    <property type="entry name" value="Ankyrin repeat"/>
    <property type="match status" value="1"/>
</dbReference>